<protein>
    <submittedName>
        <fullName evidence="1">Uncharacterized protein</fullName>
    </submittedName>
</protein>
<dbReference type="EMBL" id="JAWDGP010001549">
    <property type="protein sequence ID" value="KAK3790332.1"/>
    <property type="molecule type" value="Genomic_DNA"/>
</dbReference>
<comment type="caution">
    <text evidence="1">The sequence shown here is derived from an EMBL/GenBank/DDBJ whole genome shotgun (WGS) entry which is preliminary data.</text>
</comment>
<gene>
    <name evidence="1" type="ORF">RRG08_062566</name>
</gene>
<accession>A0AAE1APC0</accession>
<organism evidence="1 2">
    <name type="scientific">Elysia crispata</name>
    <name type="common">lettuce slug</name>
    <dbReference type="NCBI Taxonomy" id="231223"/>
    <lineage>
        <taxon>Eukaryota</taxon>
        <taxon>Metazoa</taxon>
        <taxon>Spiralia</taxon>
        <taxon>Lophotrochozoa</taxon>
        <taxon>Mollusca</taxon>
        <taxon>Gastropoda</taxon>
        <taxon>Heterobranchia</taxon>
        <taxon>Euthyneura</taxon>
        <taxon>Panpulmonata</taxon>
        <taxon>Sacoglossa</taxon>
        <taxon>Placobranchoidea</taxon>
        <taxon>Plakobranchidae</taxon>
        <taxon>Elysia</taxon>
    </lineage>
</organism>
<dbReference type="Proteomes" id="UP001283361">
    <property type="component" value="Unassembled WGS sequence"/>
</dbReference>
<evidence type="ECO:0000313" key="2">
    <source>
        <dbReference type="Proteomes" id="UP001283361"/>
    </source>
</evidence>
<dbReference type="AlphaFoldDB" id="A0AAE1APC0"/>
<evidence type="ECO:0000313" key="1">
    <source>
        <dbReference type="EMBL" id="KAK3790332.1"/>
    </source>
</evidence>
<proteinExistence type="predicted"/>
<keyword evidence="2" id="KW-1185">Reference proteome</keyword>
<sequence length="128" mass="14037">MKSSYWDLMGPLHDELAVRLSGGERQRFGQKFLKRNLNSDREEMNNNVEKDYKHNAGSFSVINLADISSRSSLANEAIYMPVGSASSRSHVEGPTCNASCSFSNILSPSLDSCGTALEQIVFDADSAR</sequence>
<name>A0AAE1APC0_9GAST</name>
<reference evidence="1" key="1">
    <citation type="journal article" date="2023" name="G3 (Bethesda)">
        <title>A reference genome for the long-term kleptoplast-retaining sea slug Elysia crispata morphotype clarki.</title>
        <authorList>
            <person name="Eastman K.E."/>
            <person name="Pendleton A.L."/>
            <person name="Shaikh M.A."/>
            <person name="Suttiyut T."/>
            <person name="Ogas R."/>
            <person name="Tomko P."/>
            <person name="Gavelis G."/>
            <person name="Widhalm J.R."/>
            <person name="Wisecaver J.H."/>
        </authorList>
    </citation>
    <scope>NUCLEOTIDE SEQUENCE</scope>
    <source>
        <strain evidence="1">ECLA1</strain>
    </source>
</reference>